<dbReference type="Pfam" id="PF16193">
    <property type="entry name" value="AAA_assoc_2"/>
    <property type="match status" value="1"/>
</dbReference>
<dbReference type="SUPFAM" id="SSF48019">
    <property type="entry name" value="post-AAA+ oligomerization domain-like"/>
    <property type="match status" value="1"/>
</dbReference>
<dbReference type="FunFam" id="1.10.3710.10:FF:000003">
    <property type="entry name" value="ATPase, AAA family protein"/>
    <property type="match status" value="1"/>
</dbReference>
<dbReference type="InterPro" id="IPR008921">
    <property type="entry name" value="DNA_pol3_clamp-load_cplx_C"/>
</dbReference>
<dbReference type="FunFam" id="3.40.50.300:FF:000345">
    <property type="entry name" value="AAA family ATPase"/>
    <property type="match status" value="1"/>
</dbReference>
<dbReference type="RefSeq" id="WP_008657773.1">
    <property type="nucleotide sequence ID" value="NZ_ANMO01000133.1"/>
</dbReference>
<sequence length="439" mass="47721">MDLFADQEADHLFAAQPLAARMRPKKLSEFVGQQHILGEGKLLRRLIASGRVGSILLHGPPGTGKTTLAHLIASEQNSELITLNAISSGVKDVREVLAKARDRVSAGDPRPLLFIDEIHRFNKSQQDALLADVESGIISLIGATTSNPYFAVNAALISRSQLFGLEPVSVDDMRSLLKRAITDRECGLGTQNVTIDEDAIDYLSSASDGDARKALTALEVAVHSHDDPKASITREDVAESMTNRIAGYDATGDDHYDLASALIKSIRGSDVDASLYWLARMLEGGEDIRFLCRRLVILASEDIGNADPQALMIAVSAMQACEMIGLPEAQLTLSQTVAYLSLAPKSNATTSAISAARRDVRDRQVIPVPKMLRCGHYTGAEELGHGDGYKSAHNTEEGVAKLDYLGVDRRYYEPVERGFESELASRLQKIREQLGREAD</sequence>
<dbReference type="Pfam" id="PF00004">
    <property type="entry name" value="AAA"/>
    <property type="match status" value="1"/>
</dbReference>
<evidence type="ECO:0000259" key="6">
    <source>
        <dbReference type="SMART" id="SM00382"/>
    </source>
</evidence>
<dbReference type="GO" id="GO:0000731">
    <property type="term" value="P:DNA synthesis involved in DNA repair"/>
    <property type="evidence" value="ECO:0007669"/>
    <property type="project" value="TreeGrafter"/>
</dbReference>
<keyword evidence="4" id="KW-0547">Nucleotide-binding</keyword>
<evidence type="ECO:0000313" key="7">
    <source>
        <dbReference type="EMBL" id="EMB16125.1"/>
    </source>
</evidence>
<dbReference type="EMBL" id="ANMO01000133">
    <property type="protein sequence ID" value="EMB16125.1"/>
    <property type="molecule type" value="Genomic_DNA"/>
</dbReference>
<dbReference type="Gene3D" id="1.10.3710.10">
    <property type="entry name" value="DNA polymerase III clamp loader subunits, C-terminal domain"/>
    <property type="match status" value="1"/>
</dbReference>
<evidence type="ECO:0000256" key="5">
    <source>
        <dbReference type="ARBA" id="ARBA00022840"/>
    </source>
</evidence>
<keyword evidence="8" id="KW-1185">Reference proteome</keyword>
<dbReference type="GO" id="GO:0003677">
    <property type="term" value="F:DNA binding"/>
    <property type="evidence" value="ECO:0007669"/>
    <property type="project" value="InterPro"/>
</dbReference>
<reference evidence="7" key="2">
    <citation type="journal article" date="2013" name="Mar. Genomics">
        <title>Expression of sulfatases in Rhodopirellula baltica and the diversity of sulfatases in the genus Rhodopirellula.</title>
        <authorList>
            <person name="Wegner C.E."/>
            <person name="Richter-Heitmann T."/>
            <person name="Klindworth A."/>
            <person name="Klockow C."/>
            <person name="Richter M."/>
            <person name="Achstetter T."/>
            <person name="Glockner F.O."/>
            <person name="Harder J."/>
        </authorList>
    </citation>
    <scope>NUCLEOTIDE SEQUENCE [LARGE SCALE GENOMIC DNA]</scope>
    <source>
        <strain evidence="7">6C</strain>
    </source>
</reference>
<dbReference type="InterPro" id="IPR003959">
    <property type="entry name" value="ATPase_AAA_core"/>
</dbReference>
<dbReference type="InterPro" id="IPR032423">
    <property type="entry name" value="AAA_assoc_2"/>
</dbReference>
<dbReference type="FunFam" id="1.20.272.10:FF:000001">
    <property type="entry name" value="Putative AAA family ATPase"/>
    <property type="match status" value="1"/>
</dbReference>
<evidence type="ECO:0000256" key="3">
    <source>
        <dbReference type="ARBA" id="ARBA00020776"/>
    </source>
</evidence>
<dbReference type="InterPro" id="IPR021886">
    <property type="entry name" value="MgsA_C"/>
</dbReference>
<proteinExistence type="inferred from homology"/>
<name>M2AG88_9BACT</name>
<dbReference type="PANTHER" id="PTHR13779:SF7">
    <property type="entry name" value="ATPASE WRNIP1"/>
    <property type="match status" value="1"/>
</dbReference>
<dbReference type="Pfam" id="PF12002">
    <property type="entry name" value="MgsA_C"/>
    <property type="match status" value="1"/>
</dbReference>
<accession>M2AG88</accession>
<reference evidence="7" key="1">
    <citation type="submission" date="2012-11" db="EMBL/GenBank/DDBJ databases">
        <title>Permanent draft genomes of Rhodopirellula europaea strain SH398 and 6C.</title>
        <authorList>
            <person name="Richter M."/>
            <person name="Richter-Heitmann T."/>
            <person name="Frank C."/>
            <person name="Harder J."/>
            <person name="Glockner F.O."/>
        </authorList>
    </citation>
    <scope>NUCLEOTIDE SEQUENCE</scope>
    <source>
        <strain evidence="7">6C</strain>
    </source>
</reference>
<dbReference type="GO" id="GO:0017116">
    <property type="term" value="F:single-stranded DNA helicase activity"/>
    <property type="evidence" value="ECO:0007669"/>
    <property type="project" value="TreeGrafter"/>
</dbReference>
<dbReference type="AlphaFoldDB" id="M2AG88"/>
<dbReference type="GO" id="GO:0016887">
    <property type="term" value="F:ATP hydrolysis activity"/>
    <property type="evidence" value="ECO:0007669"/>
    <property type="project" value="InterPro"/>
</dbReference>
<dbReference type="GO" id="GO:0008047">
    <property type="term" value="F:enzyme activator activity"/>
    <property type="evidence" value="ECO:0007669"/>
    <property type="project" value="TreeGrafter"/>
</dbReference>
<dbReference type="PATRIC" id="fig|1263867.3.peg.3365"/>
<dbReference type="InterPro" id="IPR003593">
    <property type="entry name" value="AAA+_ATPase"/>
</dbReference>
<comment type="caution">
    <text evidence="7">The sequence shown here is derived from an EMBL/GenBank/DDBJ whole genome shotgun (WGS) entry which is preliminary data.</text>
</comment>
<dbReference type="CDD" id="cd00009">
    <property type="entry name" value="AAA"/>
    <property type="match status" value="1"/>
</dbReference>
<comment type="similarity">
    <text evidence="2">Belongs to the AAA ATPase family. RarA/MGS1/WRNIP1 subfamily.</text>
</comment>
<dbReference type="SUPFAM" id="SSF52540">
    <property type="entry name" value="P-loop containing nucleoside triphosphate hydrolases"/>
    <property type="match status" value="1"/>
</dbReference>
<dbReference type="GO" id="GO:0005524">
    <property type="term" value="F:ATP binding"/>
    <property type="evidence" value="ECO:0007669"/>
    <property type="project" value="UniProtKB-KW"/>
</dbReference>
<dbReference type="FunFam" id="1.10.8.60:FF:000029">
    <property type="entry name" value="Replication-associated recombination protein A"/>
    <property type="match status" value="1"/>
</dbReference>
<dbReference type="Gene3D" id="1.10.8.60">
    <property type="match status" value="1"/>
</dbReference>
<dbReference type="Gene3D" id="1.20.272.10">
    <property type="match status" value="1"/>
</dbReference>
<dbReference type="GO" id="GO:0006261">
    <property type="term" value="P:DNA-templated DNA replication"/>
    <property type="evidence" value="ECO:0007669"/>
    <property type="project" value="TreeGrafter"/>
</dbReference>
<protein>
    <recommendedName>
        <fullName evidence="3">Replication-associated recombination protein A</fullName>
    </recommendedName>
</protein>
<organism evidence="7 8">
    <name type="scientific">Rhodopirellula europaea 6C</name>
    <dbReference type="NCBI Taxonomy" id="1263867"/>
    <lineage>
        <taxon>Bacteria</taxon>
        <taxon>Pseudomonadati</taxon>
        <taxon>Planctomycetota</taxon>
        <taxon>Planctomycetia</taxon>
        <taxon>Pirellulales</taxon>
        <taxon>Pirellulaceae</taxon>
        <taxon>Rhodopirellula</taxon>
    </lineage>
</organism>
<evidence type="ECO:0000256" key="1">
    <source>
        <dbReference type="ARBA" id="ARBA00002393"/>
    </source>
</evidence>
<dbReference type="Proteomes" id="UP000011529">
    <property type="component" value="Unassembled WGS sequence"/>
</dbReference>
<dbReference type="CDD" id="cd18139">
    <property type="entry name" value="HLD_clamp_RarA"/>
    <property type="match status" value="1"/>
</dbReference>
<dbReference type="Gene3D" id="3.40.50.300">
    <property type="entry name" value="P-loop containing nucleotide triphosphate hydrolases"/>
    <property type="match status" value="1"/>
</dbReference>
<dbReference type="InterPro" id="IPR051314">
    <property type="entry name" value="AAA_ATPase_RarA/MGS1/WRNIP1"/>
</dbReference>
<gene>
    <name evidence="7" type="ORF">RE6C_03149</name>
</gene>
<evidence type="ECO:0000313" key="8">
    <source>
        <dbReference type="Proteomes" id="UP000011529"/>
    </source>
</evidence>
<evidence type="ECO:0000256" key="4">
    <source>
        <dbReference type="ARBA" id="ARBA00022741"/>
    </source>
</evidence>
<feature type="domain" description="AAA+ ATPase" evidence="6">
    <location>
        <begin position="51"/>
        <end position="168"/>
    </location>
</feature>
<dbReference type="PANTHER" id="PTHR13779">
    <property type="entry name" value="WERNER HELICASE-INTERACTING PROTEIN 1 FAMILY MEMBER"/>
    <property type="match status" value="1"/>
</dbReference>
<evidence type="ECO:0000256" key="2">
    <source>
        <dbReference type="ARBA" id="ARBA00008959"/>
    </source>
</evidence>
<keyword evidence="5" id="KW-0067">ATP-binding</keyword>
<dbReference type="InterPro" id="IPR027417">
    <property type="entry name" value="P-loop_NTPase"/>
</dbReference>
<dbReference type="SMART" id="SM00382">
    <property type="entry name" value="AAA"/>
    <property type="match status" value="1"/>
</dbReference>
<comment type="function">
    <text evidence="1">DNA-dependent ATPase that plays important roles in cellular responses to stalled DNA replication processes.</text>
</comment>